<keyword evidence="2" id="KW-0378">Hydrolase</keyword>
<dbReference type="STRING" id="1202772.A0A1V9YIV8"/>
<dbReference type="OrthoDB" id="79731at2759"/>
<organism evidence="2 3">
    <name type="scientific">Achlya hypogyna</name>
    <name type="common">Oomycete</name>
    <name type="synonym">Protoachlya hypogyna</name>
    <dbReference type="NCBI Taxonomy" id="1202772"/>
    <lineage>
        <taxon>Eukaryota</taxon>
        <taxon>Sar</taxon>
        <taxon>Stramenopiles</taxon>
        <taxon>Oomycota</taxon>
        <taxon>Saprolegniomycetes</taxon>
        <taxon>Saprolegniales</taxon>
        <taxon>Achlyaceae</taxon>
        <taxon>Achlya</taxon>
    </lineage>
</organism>
<dbReference type="GO" id="GO:0008233">
    <property type="term" value="F:peptidase activity"/>
    <property type="evidence" value="ECO:0007669"/>
    <property type="project" value="UniProtKB-KW"/>
</dbReference>
<dbReference type="GO" id="GO:0006508">
    <property type="term" value="P:proteolysis"/>
    <property type="evidence" value="ECO:0007669"/>
    <property type="project" value="UniProtKB-KW"/>
</dbReference>
<keyword evidence="2" id="KW-0645">Protease</keyword>
<gene>
    <name evidence="2" type="ORF">ACHHYP_11610</name>
</gene>
<comment type="caution">
    <text evidence="2">The sequence shown here is derived from an EMBL/GenBank/DDBJ whole genome shotgun (WGS) entry which is preliminary data.</text>
</comment>
<feature type="transmembrane region" description="Helical" evidence="1">
    <location>
        <begin position="301"/>
        <end position="323"/>
    </location>
</feature>
<reference evidence="2 3" key="1">
    <citation type="journal article" date="2014" name="Genome Biol. Evol.">
        <title>The secreted proteins of Achlya hypogyna and Thraustotheca clavata identify the ancestral oomycete secretome and reveal gene acquisitions by horizontal gene transfer.</title>
        <authorList>
            <person name="Misner I."/>
            <person name="Blouin N."/>
            <person name="Leonard G."/>
            <person name="Richards T.A."/>
            <person name="Lane C.E."/>
        </authorList>
    </citation>
    <scope>NUCLEOTIDE SEQUENCE [LARGE SCALE GENOMIC DNA]</scope>
    <source>
        <strain evidence="2 3">ATCC 48635</strain>
    </source>
</reference>
<evidence type="ECO:0000256" key="1">
    <source>
        <dbReference type="SAM" id="Phobius"/>
    </source>
</evidence>
<sequence>MGKLYERLDNAPQSTNCGQFLPATSFKTPSAVLRGLFSDLLQSQTMRSFIPALVYRFQRCNDDDVIAISNFLTKTQIKDTTVHESDALASTMLHKLIVVSELWRTPTESYNDLKAAFMQTLVGSNIAPVVHTYCIASGGSDPNCAEEIPLQNDYKLQYPRDAFYDAPISIPNGSSALLLSGLLDPQTVSKYARYQYDSFIGSAKRLIEFNYSVHATIANTHVMAKLVASFVQVDGDVTLLNTSCVAEVAPMTFQIPTTTATNMLATTDIYDGKPTEMFNKSSTGQPMDEASSRGDFVSAGYRVATIVGFALSGVLAVALVVVLRRQQLRTADNHAAYVEPVV</sequence>
<keyword evidence="1" id="KW-0812">Transmembrane</keyword>
<dbReference type="Proteomes" id="UP000243579">
    <property type="component" value="Unassembled WGS sequence"/>
</dbReference>
<dbReference type="AlphaFoldDB" id="A0A1V9YIV8"/>
<keyword evidence="1" id="KW-1133">Transmembrane helix</keyword>
<keyword evidence="3" id="KW-1185">Reference proteome</keyword>
<evidence type="ECO:0000313" key="2">
    <source>
        <dbReference type="EMBL" id="OQR85642.1"/>
    </source>
</evidence>
<dbReference type="EMBL" id="JNBR01001646">
    <property type="protein sequence ID" value="OQR85642.1"/>
    <property type="molecule type" value="Genomic_DNA"/>
</dbReference>
<protein>
    <submittedName>
        <fullName evidence="2">Serine protease family S33</fullName>
    </submittedName>
</protein>
<proteinExistence type="predicted"/>
<keyword evidence="1" id="KW-0472">Membrane</keyword>
<name>A0A1V9YIV8_ACHHY</name>
<accession>A0A1V9YIV8</accession>
<evidence type="ECO:0000313" key="3">
    <source>
        <dbReference type="Proteomes" id="UP000243579"/>
    </source>
</evidence>